<dbReference type="GO" id="GO:0043565">
    <property type="term" value="F:sequence-specific DNA binding"/>
    <property type="evidence" value="ECO:0007669"/>
    <property type="project" value="InterPro"/>
</dbReference>
<reference evidence="5 6" key="1">
    <citation type="submission" date="2020-08" db="EMBL/GenBank/DDBJ databases">
        <title>Sequencing the genomes of 1000 actinobacteria strains.</title>
        <authorList>
            <person name="Klenk H.-P."/>
        </authorList>
    </citation>
    <scope>NUCLEOTIDE SEQUENCE [LARGE SCALE GENOMIC DNA]</scope>
    <source>
        <strain evidence="5 6">DSM 45790</strain>
    </source>
</reference>
<dbReference type="Pfam" id="PF12833">
    <property type="entry name" value="HTH_18"/>
    <property type="match status" value="1"/>
</dbReference>
<feature type="domain" description="HTH araC/xylS-type" evidence="4">
    <location>
        <begin position="163"/>
        <end position="264"/>
    </location>
</feature>
<dbReference type="InterPro" id="IPR018060">
    <property type="entry name" value="HTH_AraC"/>
</dbReference>
<dbReference type="SUPFAM" id="SSF46689">
    <property type="entry name" value="Homeodomain-like"/>
    <property type="match status" value="1"/>
</dbReference>
<dbReference type="GO" id="GO:0003700">
    <property type="term" value="F:DNA-binding transcription factor activity"/>
    <property type="evidence" value="ECO:0007669"/>
    <property type="project" value="InterPro"/>
</dbReference>
<protein>
    <submittedName>
        <fullName evidence="5">AraC-like DNA-binding protein</fullName>
    </submittedName>
</protein>
<dbReference type="InterPro" id="IPR009057">
    <property type="entry name" value="Homeodomain-like_sf"/>
</dbReference>
<comment type="caution">
    <text evidence="5">The sequence shown here is derived from an EMBL/GenBank/DDBJ whole genome shotgun (WGS) entry which is preliminary data.</text>
</comment>
<evidence type="ECO:0000259" key="4">
    <source>
        <dbReference type="PROSITE" id="PS01124"/>
    </source>
</evidence>
<gene>
    <name evidence="5" type="ORF">BJ981_001434</name>
</gene>
<evidence type="ECO:0000256" key="1">
    <source>
        <dbReference type="ARBA" id="ARBA00023015"/>
    </source>
</evidence>
<dbReference type="EMBL" id="JACHBR010000001">
    <property type="protein sequence ID" value="MBB5625735.1"/>
    <property type="molecule type" value="Genomic_DNA"/>
</dbReference>
<dbReference type="Proteomes" id="UP000588112">
    <property type="component" value="Unassembled WGS sequence"/>
</dbReference>
<dbReference type="InterPro" id="IPR020449">
    <property type="entry name" value="Tscrpt_reg_AraC-type_HTH"/>
</dbReference>
<dbReference type="PRINTS" id="PR00032">
    <property type="entry name" value="HTHARAC"/>
</dbReference>
<keyword evidence="1" id="KW-0805">Transcription regulation</keyword>
<evidence type="ECO:0000256" key="3">
    <source>
        <dbReference type="ARBA" id="ARBA00023163"/>
    </source>
</evidence>
<dbReference type="PANTHER" id="PTHR46796">
    <property type="entry name" value="HTH-TYPE TRANSCRIPTIONAL ACTIVATOR RHAS-RELATED"/>
    <property type="match status" value="1"/>
</dbReference>
<keyword evidence="2 5" id="KW-0238">DNA-binding</keyword>
<keyword evidence="6" id="KW-1185">Reference proteome</keyword>
<organism evidence="5 6">
    <name type="scientific">Sphaerisporangium krabiense</name>
    <dbReference type="NCBI Taxonomy" id="763782"/>
    <lineage>
        <taxon>Bacteria</taxon>
        <taxon>Bacillati</taxon>
        <taxon>Actinomycetota</taxon>
        <taxon>Actinomycetes</taxon>
        <taxon>Streptosporangiales</taxon>
        <taxon>Streptosporangiaceae</taxon>
        <taxon>Sphaerisporangium</taxon>
    </lineage>
</organism>
<dbReference type="PANTHER" id="PTHR46796:SF6">
    <property type="entry name" value="ARAC SUBFAMILY"/>
    <property type="match status" value="1"/>
</dbReference>
<proteinExistence type="predicted"/>
<keyword evidence="3" id="KW-0804">Transcription</keyword>
<dbReference type="PROSITE" id="PS01124">
    <property type="entry name" value="HTH_ARAC_FAMILY_2"/>
    <property type="match status" value="1"/>
</dbReference>
<evidence type="ECO:0000313" key="6">
    <source>
        <dbReference type="Proteomes" id="UP000588112"/>
    </source>
</evidence>
<dbReference type="SMART" id="SM00342">
    <property type="entry name" value="HTH_ARAC"/>
    <property type="match status" value="1"/>
</dbReference>
<evidence type="ECO:0000256" key="2">
    <source>
        <dbReference type="ARBA" id="ARBA00023125"/>
    </source>
</evidence>
<accession>A0A7W9DPU6</accession>
<dbReference type="InterPro" id="IPR050204">
    <property type="entry name" value="AraC_XylS_family_regulators"/>
</dbReference>
<evidence type="ECO:0000313" key="5">
    <source>
        <dbReference type="EMBL" id="MBB5625735.1"/>
    </source>
</evidence>
<dbReference type="Pfam" id="PF14525">
    <property type="entry name" value="AraC_binding_2"/>
    <property type="match status" value="1"/>
</dbReference>
<dbReference type="Gene3D" id="1.10.10.60">
    <property type="entry name" value="Homeodomain-like"/>
    <property type="match status" value="1"/>
</dbReference>
<dbReference type="InterPro" id="IPR035418">
    <property type="entry name" value="AraC-bd_2"/>
</dbReference>
<sequence>MDSGSAGGRRGLRRDAGLIRRSDPSQYQFLLLQQGSTSLSHNGRQVDLFPGDMTLIDSSRPYDGWHEAGAGRYLTVQFPRELLPAPRAAADRLVGGRLRGQAGMGALVFTFATRAAGELDRYSPADTARVTTTLLDLLGGLISHELEAGDVLPAESHRRVLLQRIQAYIVRHLGDRDLTPAAIAQAHHISTRTLHRLFEGHGQGVAAWIRALRLEHCRRDLVTSVHDGRPVHAVAARWGFHAPAHFTRAFRGAFGVSPLEFRRRAAASAPSP</sequence>
<dbReference type="AlphaFoldDB" id="A0A7W9DPU6"/>
<name>A0A7W9DPU6_9ACTN</name>